<keyword evidence="3" id="KW-0963">Cytoplasm</keyword>
<proteinExistence type="predicted"/>
<dbReference type="GO" id="GO:0003341">
    <property type="term" value="P:cilium movement"/>
    <property type="evidence" value="ECO:0007669"/>
    <property type="project" value="TreeGrafter"/>
</dbReference>
<dbReference type="GO" id="GO:1904158">
    <property type="term" value="P:axonemal central apparatus assembly"/>
    <property type="evidence" value="ECO:0007669"/>
    <property type="project" value="TreeGrafter"/>
</dbReference>
<protein>
    <recommendedName>
        <fullName evidence="6">HYDIN/VesB/CFA65-like Ig-like domain-containing protein</fullName>
    </recommendedName>
</protein>
<dbReference type="Proteomes" id="UP000694382">
    <property type="component" value="Unassembled WGS sequence"/>
</dbReference>
<evidence type="ECO:0000256" key="4">
    <source>
        <dbReference type="ARBA" id="ARBA00023069"/>
    </source>
</evidence>
<dbReference type="InterPro" id="IPR053879">
    <property type="entry name" value="HYDIN_VesB_CFA65-like_Ig"/>
</dbReference>
<reference evidence="7" key="2">
    <citation type="submission" date="2025-09" db="UniProtKB">
        <authorList>
            <consortium name="Ensembl"/>
        </authorList>
    </citation>
    <scope>IDENTIFICATION</scope>
</reference>
<feature type="domain" description="HYDIN/VesB/CFA65-like Ig-like" evidence="6">
    <location>
        <begin position="193"/>
        <end position="273"/>
    </location>
</feature>
<reference evidence="7" key="1">
    <citation type="submission" date="2025-08" db="UniProtKB">
        <authorList>
            <consortium name="Ensembl"/>
        </authorList>
    </citation>
    <scope>IDENTIFICATION</scope>
</reference>
<sequence>PCAPGGFHLHLKKLGLFCSFPRELRGEKLKNMTWFRCSVSMLLVLTCWALPSQQALPYWPWPKCWSQTGGIQVQPCERCACACTAGSALGKGPGRDVSRARTGLLWSCFHKWQNHHLMSLLQVPRLVKVCMESCPYFQLACPSHVHHMVPPGASAPVRIRFSPDENKDYSHELTCLTAREKIVVPIRAIGARAVLDFPAQVDFSECPVKHSTQQTLLVRNVGTRTAHYQLSTQSPFSVVPAAGALGAGDTVQVTVAFHALTHGDYFGSLCCNTGECWLHGEAVDIDVVLSTNSVQADKTFITMSNETSVFIENKSNIPAHFQWKAFPSEGEENKEKRRRLVWKMHFSEIHGPRLKLTYGLRGVLVQKDPLLFSNDIFFIEPMEGEIGPNCSAEIKVTFTPLEAQEYGSVAYCSISGRESRLPLQLRGEGQGPLVELSSPTLNLGNVFVKLINQGALDAPFTYIPSATHVALGFKLEPKEGIIAPGGTQTVQISFHTTMLGSFEEKFQFRVAESPTPVILTIKGSITGPNLHFDLPELDFGDISFGFPYTQRCRLTNCSVVPVMFKLRMSDDGTQPAVDSLDQIHREGDPSWRKGIHFYVEPKEFTINPSQGIILPQGQQDIEVTLCSNTVMEFHRRLLVDVEGFGEGVATLTITARYQPLPGLPRHCLAQGLLAAAAKEKSC</sequence>
<dbReference type="InterPro" id="IPR033305">
    <property type="entry name" value="Hydin-like"/>
</dbReference>
<evidence type="ECO:0000256" key="2">
    <source>
        <dbReference type="ARBA" id="ARBA00004496"/>
    </source>
</evidence>
<dbReference type="AlphaFoldDB" id="A0A8U8BEW5"/>
<name>A0A8U8BEW5_GEOPR</name>
<evidence type="ECO:0000259" key="6">
    <source>
        <dbReference type="Pfam" id="PF22544"/>
    </source>
</evidence>
<feature type="domain" description="HYDIN/VesB/CFA65-like Ig-like" evidence="6">
    <location>
        <begin position="432"/>
        <end position="523"/>
    </location>
</feature>
<dbReference type="Pfam" id="PF22544">
    <property type="entry name" value="HYDIN_VesB_CFA65-like_Ig"/>
    <property type="match status" value="2"/>
</dbReference>
<dbReference type="GO" id="GO:0005930">
    <property type="term" value="C:axoneme"/>
    <property type="evidence" value="ECO:0007669"/>
    <property type="project" value="TreeGrafter"/>
</dbReference>
<dbReference type="Gene3D" id="2.60.40.10">
    <property type="entry name" value="Immunoglobulins"/>
    <property type="match status" value="4"/>
</dbReference>
<evidence type="ECO:0000256" key="1">
    <source>
        <dbReference type="ARBA" id="ARBA00004138"/>
    </source>
</evidence>
<evidence type="ECO:0000313" key="8">
    <source>
        <dbReference type="Proteomes" id="UP000694382"/>
    </source>
</evidence>
<dbReference type="InterPro" id="IPR013783">
    <property type="entry name" value="Ig-like_fold"/>
</dbReference>
<evidence type="ECO:0000256" key="5">
    <source>
        <dbReference type="ARBA" id="ARBA00023273"/>
    </source>
</evidence>
<dbReference type="Ensembl" id="ENSCPVT00000025343.1">
    <property type="protein sequence ID" value="ENSCPVP00000025556.1"/>
    <property type="gene ID" value="ENSCPVG00000018228.1"/>
</dbReference>
<dbReference type="PANTHER" id="PTHR23053">
    <property type="entry name" value="DLEC1 DELETED IN LUNG AND ESOPHAGEAL CANCER 1"/>
    <property type="match status" value="1"/>
</dbReference>
<evidence type="ECO:0000313" key="7">
    <source>
        <dbReference type="Ensembl" id="ENSCPVP00000025556.1"/>
    </source>
</evidence>
<accession>A0A8U8BEW5</accession>
<evidence type="ECO:0000256" key="3">
    <source>
        <dbReference type="ARBA" id="ARBA00022490"/>
    </source>
</evidence>
<comment type="subcellular location">
    <subcellularLocation>
        <location evidence="1">Cell projection</location>
        <location evidence="1">Cilium</location>
    </subcellularLocation>
    <subcellularLocation>
        <location evidence="2">Cytoplasm</location>
    </subcellularLocation>
</comment>
<organism evidence="7 8">
    <name type="scientific">Geospiza parvula</name>
    <name type="common">Small tree-finch</name>
    <name type="synonym">Camarhynchus parvulus</name>
    <dbReference type="NCBI Taxonomy" id="87175"/>
    <lineage>
        <taxon>Eukaryota</taxon>
        <taxon>Metazoa</taxon>
        <taxon>Chordata</taxon>
        <taxon>Craniata</taxon>
        <taxon>Vertebrata</taxon>
        <taxon>Euteleostomi</taxon>
        <taxon>Archelosauria</taxon>
        <taxon>Archosauria</taxon>
        <taxon>Dinosauria</taxon>
        <taxon>Saurischia</taxon>
        <taxon>Theropoda</taxon>
        <taxon>Coelurosauria</taxon>
        <taxon>Aves</taxon>
        <taxon>Neognathae</taxon>
        <taxon>Neoaves</taxon>
        <taxon>Telluraves</taxon>
        <taxon>Australaves</taxon>
        <taxon>Passeriformes</taxon>
        <taxon>Thraupidae</taxon>
        <taxon>Camarhynchus</taxon>
    </lineage>
</organism>
<keyword evidence="5" id="KW-0966">Cell projection</keyword>
<keyword evidence="4" id="KW-0969">Cilium</keyword>
<keyword evidence="8" id="KW-1185">Reference proteome</keyword>
<dbReference type="PANTHER" id="PTHR23053:SF0">
    <property type="entry name" value="HYDROCEPHALUS-INDUCING PROTEIN HOMOLOG"/>
    <property type="match status" value="1"/>
</dbReference>